<evidence type="ECO:0000313" key="1">
    <source>
        <dbReference type="EMBL" id="KAI3748078.1"/>
    </source>
</evidence>
<reference evidence="2" key="1">
    <citation type="journal article" date="2022" name="Mol. Ecol. Resour.">
        <title>The genomes of chicory, endive, great burdock and yacon provide insights into Asteraceae palaeo-polyploidization history and plant inulin production.</title>
        <authorList>
            <person name="Fan W."/>
            <person name="Wang S."/>
            <person name="Wang H."/>
            <person name="Wang A."/>
            <person name="Jiang F."/>
            <person name="Liu H."/>
            <person name="Zhao H."/>
            <person name="Xu D."/>
            <person name="Zhang Y."/>
        </authorList>
    </citation>
    <scope>NUCLEOTIDE SEQUENCE [LARGE SCALE GENOMIC DNA]</scope>
    <source>
        <strain evidence="2">cv. Niubang</strain>
    </source>
</reference>
<organism evidence="1 2">
    <name type="scientific">Arctium lappa</name>
    <name type="common">Greater burdock</name>
    <name type="synonym">Lappa major</name>
    <dbReference type="NCBI Taxonomy" id="4217"/>
    <lineage>
        <taxon>Eukaryota</taxon>
        <taxon>Viridiplantae</taxon>
        <taxon>Streptophyta</taxon>
        <taxon>Embryophyta</taxon>
        <taxon>Tracheophyta</taxon>
        <taxon>Spermatophyta</taxon>
        <taxon>Magnoliopsida</taxon>
        <taxon>eudicotyledons</taxon>
        <taxon>Gunneridae</taxon>
        <taxon>Pentapetalae</taxon>
        <taxon>asterids</taxon>
        <taxon>campanulids</taxon>
        <taxon>Asterales</taxon>
        <taxon>Asteraceae</taxon>
        <taxon>Carduoideae</taxon>
        <taxon>Cardueae</taxon>
        <taxon>Arctiinae</taxon>
        <taxon>Arctium</taxon>
    </lineage>
</organism>
<accession>A0ACB9DNN4</accession>
<dbReference type="Proteomes" id="UP001055879">
    <property type="component" value="Linkage Group LG03"/>
</dbReference>
<name>A0ACB9DNN4_ARCLA</name>
<evidence type="ECO:0000313" key="2">
    <source>
        <dbReference type="Proteomes" id="UP001055879"/>
    </source>
</evidence>
<sequence>MASSLHVLLFPFMAKGHTIPILQLTRLFLRRNATVTLFTTPSNHPYISAALSDTPTTIISLPFPQNIPGISAGVESTDKLPSMSLFLPFVSSTKLIKPHFEQALHNLQTPVTFMVTDGFFGWTLDSANKFNIPRLVYYGMSNFAITMSRVISHNPNLFTGISDTDEVIVPEFPWMKVTRIELGDKLNSNDVNNPIAEWMTEQIVATSKSYGLITNSFFELEPVYADFWNSKIGPKSWSVGPFCFSQKVVDQPNSKDQRTIQRPSWMVWLDEKLQLGNPVLYLAFGSQSEISVEQIEEIEIALERSEVNFLWVVRGETRNIKSRFEERVKGRGVVVREWVNQREILEHESVTGFVSHCGWNSVLESICAAVPIVAWPMMAEQPMNAKFVVEEMGIGVRVESCDGSLNGFVKWEELEKRVRELMEGEKGKEMRKKVKEISAASVRAVEDGGSSWRSMNELIEELQAK</sequence>
<comment type="caution">
    <text evidence="1">The sequence shown here is derived from an EMBL/GenBank/DDBJ whole genome shotgun (WGS) entry which is preliminary data.</text>
</comment>
<dbReference type="EMBL" id="CM042049">
    <property type="protein sequence ID" value="KAI3748078.1"/>
    <property type="molecule type" value="Genomic_DNA"/>
</dbReference>
<gene>
    <name evidence="1" type="ORF">L6452_10933</name>
</gene>
<protein>
    <submittedName>
        <fullName evidence="1">Uncharacterized protein</fullName>
    </submittedName>
</protein>
<proteinExistence type="predicted"/>
<reference evidence="1 2" key="2">
    <citation type="journal article" date="2022" name="Mol. Ecol. Resour.">
        <title>The genomes of chicory, endive, great burdock and yacon provide insights into Asteraceae paleo-polyploidization history and plant inulin production.</title>
        <authorList>
            <person name="Fan W."/>
            <person name="Wang S."/>
            <person name="Wang H."/>
            <person name="Wang A."/>
            <person name="Jiang F."/>
            <person name="Liu H."/>
            <person name="Zhao H."/>
            <person name="Xu D."/>
            <person name="Zhang Y."/>
        </authorList>
    </citation>
    <scope>NUCLEOTIDE SEQUENCE [LARGE SCALE GENOMIC DNA]</scope>
    <source>
        <strain evidence="2">cv. Niubang</strain>
    </source>
</reference>
<keyword evidence="2" id="KW-1185">Reference proteome</keyword>